<dbReference type="AlphaFoldDB" id="A0A409Y3I6"/>
<evidence type="ECO:0008006" key="9">
    <source>
        <dbReference type="Google" id="ProtNLM"/>
    </source>
</evidence>
<evidence type="ECO:0000256" key="4">
    <source>
        <dbReference type="ARBA" id="ARBA00022989"/>
    </source>
</evidence>
<evidence type="ECO:0000256" key="2">
    <source>
        <dbReference type="ARBA" id="ARBA00006325"/>
    </source>
</evidence>
<feature type="transmembrane region" description="Helical" evidence="6">
    <location>
        <begin position="114"/>
        <end position="144"/>
    </location>
</feature>
<evidence type="ECO:0000313" key="7">
    <source>
        <dbReference type="EMBL" id="PPQ97560.1"/>
    </source>
</evidence>
<evidence type="ECO:0000256" key="1">
    <source>
        <dbReference type="ARBA" id="ARBA00004141"/>
    </source>
</evidence>
<keyword evidence="5 6" id="KW-0472">Membrane</keyword>
<comment type="subcellular location">
    <subcellularLocation>
        <location evidence="1">Membrane</location>
        <topology evidence="1">Multi-pass membrane protein</topology>
    </subcellularLocation>
</comment>
<reference evidence="7 8" key="1">
    <citation type="journal article" date="2018" name="Evol. Lett.">
        <title>Horizontal gene cluster transfer increased hallucinogenic mushroom diversity.</title>
        <authorList>
            <person name="Reynolds H.T."/>
            <person name="Vijayakumar V."/>
            <person name="Gluck-Thaler E."/>
            <person name="Korotkin H.B."/>
            <person name="Matheny P.B."/>
            <person name="Slot J.C."/>
        </authorList>
    </citation>
    <scope>NUCLEOTIDE SEQUENCE [LARGE SCALE GENOMIC DNA]</scope>
    <source>
        <strain evidence="7 8">SRW20</strain>
    </source>
</reference>
<comment type="caution">
    <text evidence="7">The sequence shown here is derived from an EMBL/GenBank/DDBJ whole genome shotgun (WGS) entry which is preliminary data.</text>
</comment>
<name>A0A409Y3I6_9AGAR</name>
<dbReference type="STRING" id="231916.A0A409Y3I6"/>
<keyword evidence="3 6" id="KW-0812">Transmembrane</keyword>
<gene>
    <name evidence="7" type="ORF">CVT26_002345</name>
</gene>
<dbReference type="Proteomes" id="UP000284706">
    <property type="component" value="Unassembled WGS sequence"/>
</dbReference>
<feature type="transmembrane region" description="Helical" evidence="6">
    <location>
        <begin position="156"/>
        <end position="175"/>
    </location>
</feature>
<dbReference type="GO" id="GO:0016020">
    <property type="term" value="C:membrane"/>
    <property type="evidence" value="ECO:0007669"/>
    <property type="project" value="UniProtKB-SubCell"/>
</dbReference>
<proteinExistence type="inferred from homology"/>
<dbReference type="InParanoid" id="A0A409Y3I6"/>
<dbReference type="InterPro" id="IPR019334">
    <property type="entry name" value="TMEM170A/B/YPR153W-like"/>
</dbReference>
<keyword evidence="4 6" id="KW-1133">Transmembrane helix</keyword>
<evidence type="ECO:0000313" key="8">
    <source>
        <dbReference type="Proteomes" id="UP000284706"/>
    </source>
</evidence>
<dbReference type="PANTHER" id="PTHR22779">
    <property type="entry name" value="SD17342P"/>
    <property type="match status" value="1"/>
</dbReference>
<comment type="similarity">
    <text evidence="2">Belongs to the TMEM170 family.</text>
</comment>
<evidence type="ECO:0000256" key="6">
    <source>
        <dbReference type="SAM" id="Phobius"/>
    </source>
</evidence>
<evidence type="ECO:0000256" key="3">
    <source>
        <dbReference type="ARBA" id="ARBA00022692"/>
    </source>
</evidence>
<accession>A0A409Y3I6</accession>
<evidence type="ECO:0000256" key="5">
    <source>
        <dbReference type="ARBA" id="ARBA00023136"/>
    </source>
</evidence>
<organism evidence="7 8">
    <name type="scientific">Gymnopilus dilepis</name>
    <dbReference type="NCBI Taxonomy" id="231916"/>
    <lineage>
        <taxon>Eukaryota</taxon>
        <taxon>Fungi</taxon>
        <taxon>Dikarya</taxon>
        <taxon>Basidiomycota</taxon>
        <taxon>Agaricomycotina</taxon>
        <taxon>Agaricomycetes</taxon>
        <taxon>Agaricomycetidae</taxon>
        <taxon>Agaricales</taxon>
        <taxon>Agaricineae</taxon>
        <taxon>Hymenogastraceae</taxon>
        <taxon>Gymnopilus</taxon>
    </lineage>
</organism>
<dbReference type="OrthoDB" id="2131401at2759"/>
<protein>
    <recommendedName>
        <fullName evidence="9">Integral membrane protein</fullName>
    </recommendedName>
</protein>
<feature type="transmembrane region" description="Helical" evidence="6">
    <location>
        <begin position="44"/>
        <end position="65"/>
    </location>
</feature>
<dbReference type="PANTHER" id="PTHR22779:SF6">
    <property type="entry name" value="SD17342P"/>
    <property type="match status" value="1"/>
</dbReference>
<dbReference type="EMBL" id="NHYE01001226">
    <property type="protein sequence ID" value="PPQ97560.1"/>
    <property type="molecule type" value="Genomic_DNA"/>
</dbReference>
<keyword evidence="8" id="KW-1185">Reference proteome</keyword>
<sequence length="182" mass="20422">MSNTTPSWPSLYNPALEIVGIAHRSPIQPGAAYLEHAHDIFRFTLYWILIFYTPPFLICGSYAFWNYAFPPSIQRSPPEAYPLSFMVPNPRFSSDAPRTQPTKLPRTNERRSRVAFALIVLFTFLTLSLAGAVIASAIMGFIVAGLYKAGNFHMSTWIPFLLAIIQVIVGMLSLWPSIVELI</sequence>